<dbReference type="PANTHER" id="PTHR43065">
    <property type="entry name" value="SENSOR HISTIDINE KINASE"/>
    <property type="match status" value="1"/>
</dbReference>
<dbReference type="SUPFAM" id="SSF55785">
    <property type="entry name" value="PYP-like sensor domain (PAS domain)"/>
    <property type="match status" value="1"/>
</dbReference>
<keyword evidence="10 13" id="KW-0472">Membrane</keyword>
<dbReference type="InterPro" id="IPR003594">
    <property type="entry name" value="HATPase_dom"/>
</dbReference>
<dbReference type="Gene3D" id="3.30.565.10">
    <property type="entry name" value="Histidine kinase-like ATPase, C-terminal domain"/>
    <property type="match status" value="1"/>
</dbReference>
<keyword evidence="6" id="KW-0808">Transferase</keyword>
<protein>
    <recommendedName>
        <fullName evidence="3">histidine kinase</fullName>
        <ecNumber evidence="3">2.7.13.3</ecNumber>
    </recommendedName>
</protein>
<dbReference type="GO" id="GO:0005886">
    <property type="term" value="C:plasma membrane"/>
    <property type="evidence" value="ECO:0007669"/>
    <property type="project" value="UniProtKB-SubCell"/>
</dbReference>
<evidence type="ECO:0000259" key="15">
    <source>
        <dbReference type="PROSITE" id="PS50110"/>
    </source>
</evidence>
<dbReference type="InterPro" id="IPR004010">
    <property type="entry name" value="Double_Cache_2"/>
</dbReference>
<dbReference type="EC" id="2.7.13.3" evidence="3"/>
<dbReference type="PROSITE" id="PS50112">
    <property type="entry name" value="PAS"/>
    <property type="match status" value="1"/>
</dbReference>
<dbReference type="CDD" id="cd00082">
    <property type="entry name" value="HisKA"/>
    <property type="match status" value="1"/>
</dbReference>
<dbReference type="Gene3D" id="3.40.50.2300">
    <property type="match status" value="1"/>
</dbReference>
<dbReference type="Gene3D" id="6.10.340.10">
    <property type="match status" value="1"/>
</dbReference>
<evidence type="ECO:0000313" key="19">
    <source>
        <dbReference type="EMBL" id="RJP60082.1"/>
    </source>
</evidence>
<keyword evidence="5 11" id="KW-0597">Phosphoprotein</keyword>
<dbReference type="GO" id="GO:0000155">
    <property type="term" value="F:phosphorelay sensor kinase activity"/>
    <property type="evidence" value="ECO:0007669"/>
    <property type="project" value="InterPro"/>
</dbReference>
<dbReference type="InterPro" id="IPR036097">
    <property type="entry name" value="HisK_dim/P_sf"/>
</dbReference>
<dbReference type="Pfam" id="PF08447">
    <property type="entry name" value="PAS_3"/>
    <property type="match status" value="1"/>
</dbReference>
<dbReference type="Proteomes" id="UP000266426">
    <property type="component" value="Unassembled WGS sequence"/>
</dbReference>
<feature type="domain" description="PAC" evidence="17">
    <location>
        <begin position="537"/>
        <end position="588"/>
    </location>
</feature>
<keyword evidence="8" id="KW-0418">Kinase</keyword>
<accession>A0A3A4R542</accession>
<evidence type="ECO:0000259" key="14">
    <source>
        <dbReference type="PROSITE" id="PS50109"/>
    </source>
</evidence>
<dbReference type="NCBIfam" id="TIGR00229">
    <property type="entry name" value="sensory_box"/>
    <property type="match status" value="1"/>
</dbReference>
<evidence type="ECO:0000313" key="20">
    <source>
        <dbReference type="Proteomes" id="UP000266426"/>
    </source>
</evidence>
<evidence type="ECO:0000256" key="2">
    <source>
        <dbReference type="ARBA" id="ARBA00004651"/>
    </source>
</evidence>
<dbReference type="InterPro" id="IPR013655">
    <property type="entry name" value="PAS_fold_3"/>
</dbReference>
<dbReference type="PANTHER" id="PTHR43065:SF42">
    <property type="entry name" value="TWO-COMPONENT SENSOR PPRA"/>
    <property type="match status" value="1"/>
</dbReference>
<dbReference type="PROSITE" id="PS50113">
    <property type="entry name" value="PAC"/>
    <property type="match status" value="1"/>
</dbReference>
<evidence type="ECO:0000256" key="10">
    <source>
        <dbReference type="ARBA" id="ARBA00023136"/>
    </source>
</evidence>
<dbReference type="SMART" id="SM00091">
    <property type="entry name" value="PAS"/>
    <property type="match status" value="1"/>
</dbReference>
<dbReference type="CDD" id="cd17546">
    <property type="entry name" value="REC_hyHK_CKI1_RcsC-like"/>
    <property type="match status" value="1"/>
</dbReference>
<feature type="transmembrane region" description="Helical" evidence="13">
    <location>
        <begin position="352"/>
        <end position="374"/>
    </location>
</feature>
<dbReference type="SMART" id="SM01049">
    <property type="entry name" value="Cache_2"/>
    <property type="match status" value="2"/>
</dbReference>
<dbReference type="PROSITE" id="PS50109">
    <property type="entry name" value="HIS_KIN"/>
    <property type="match status" value="1"/>
</dbReference>
<evidence type="ECO:0000256" key="5">
    <source>
        <dbReference type="ARBA" id="ARBA00022553"/>
    </source>
</evidence>
<dbReference type="Pfam" id="PF00072">
    <property type="entry name" value="Response_reg"/>
    <property type="match status" value="1"/>
</dbReference>
<evidence type="ECO:0000256" key="1">
    <source>
        <dbReference type="ARBA" id="ARBA00000085"/>
    </source>
</evidence>
<dbReference type="SMART" id="SM00387">
    <property type="entry name" value="HATPase_c"/>
    <property type="match status" value="1"/>
</dbReference>
<sequence length="962" mass="107419">MFRSLHSKIVAIFLLVIVISTMTVMFFVNRKIYDAMVSSENKGAQNLLDAIALNIEAEYEGILSYKERETSARKKKLQEIVTNAIHSFDSYYMMYENGLITEEQARHYALKEIQRLRFDEGSGYIWINDNTMPSPRMIMHPTNPSLNGRQLDDEEFNCTLDEGENLFRRAVEVCREKGSGYIEYRWPKPVGDGLSTEKPKVSYVCIYKKWDWIIGSGIYIDDIESTISELQNEMLEELRGALRDVRVAESGYVFVFNGKREMLVHPRFVGVDFNKIFNPISGNLILDDLMQAAHTPEKTLNYLWEKPPHHTGEFTFWKRAFVTYFEPYDWYIASSVYSADIEKPSRLITREIFYVTLVLLFIASCVAVVFAGSLTKPLKRLAEAAEKIKTDGIEKAEIPVTGTVETRTLGLILDEMIKSILGMVGEKEKLMQDLQQINESLNETNLKLAAEINGRSAVEDALQENRETYKSIVENSKDVIMLAFSNGSILYVSPACNAVLGYDPSELQDTLLPIAHPDDIEIARSIYKLMQDGKSGSDIEYRICTSDMSVKWISQSWTPIWQGDSIDFIVSIIRDITIRKNMEEDLINAKKLESIGILAGGIAHDFNNLLMAISGNIALALMDIGDKSPTSSNLRNAQKAASRASELSRQLLTFSKGGAPVRKIVSISDVVMEAVNFTLNGSNVKCQFSIPDGLYPVEIDQGQVTQVINNLVLNALQAMPEGGNIEVTCSNMDDTEACGFSINTGKYVKVSIRDEGTGIASEHLERIFDPYFSTKEKCSIKGTGLGLTTVYSIMKRHNGHIAVDSIVGQGTTFTLYFPASEKSIEPQSDISHVVMGSGKVLVMDDEEIVKDVLVDTLERLGYSVTSVDNGNSALEVYNQELHSGTPFDVVIIDLTIPGGMGGKETVRRLKEIDPGVKAIVSSGYSDDPVMARYEEYGFKGSVHKPFDMEELSITLSSVMRSV</sequence>
<dbReference type="InterPro" id="IPR001789">
    <property type="entry name" value="Sig_transdc_resp-reg_receiver"/>
</dbReference>
<dbReference type="SMART" id="SM00304">
    <property type="entry name" value="HAMP"/>
    <property type="match status" value="1"/>
</dbReference>
<dbReference type="SMART" id="SM00448">
    <property type="entry name" value="REC"/>
    <property type="match status" value="1"/>
</dbReference>
<dbReference type="PROSITE" id="PS50110">
    <property type="entry name" value="RESPONSE_REGULATORY"/>
    <property type="match status" value="1"/>
</dbReference>
<feature type="domain" description="HAMP" evidence="18">
    <location>
        <begin position="372"/>
        <end position="425"/>
    </location>
</feature>
<feature type="domain" description="Histidine kinase" evidence="14">
    <location>
        <begin position="601"/>
        <end position="821"/>
    </location>
</feature>
<dbReference type="SUPFAM" id="SSF55874">
    <property type="entry name" value="ATPase domain of HSP90 chaperone/DNA topoisomerase II/histidine kinase"/>
    <property type="match status" value="1"/>
</dbReference>
<evidence type="ECO:0000256" key="7">
    <source>
        <dbReference type="ARBA" id="ARBA00022692"/>
    </source>
</evidence>
<dbReference type="CDD" id="cd00130">
    <property type="entry name" value="PAS"/>
    <property type="match status" value="1"/>
</dbReference>
<feature type="transmembrane region" description="Helical" evidence="13">
    <location>
        <begin position="6"/>
        <end position="28"/>
    </location>
</feature>
<feature type="modified residue" description="4-aspartylphosphate" evidence="11">
    <location>
        <position position="893"/>
    </location>
</feature>
<keyword evidence="9 13" id="KW-1133">Transmembrane helix</keyword>
<feature type="domain" description="Response regulatory" evidence="15">
    <location>
        <begin position="839"/>
        <end position="959"/>
    </location>
</feature>
<gene>
    <name evidence="19" type="ORF">C4541_04755</name>
</gene>
<dbReference type="PROSITE" id="PS50885">
    <property type="entry name" value="HAMP"/>
    <property type="match status" value="1"/>
</dbReference>
<dbReference type="InterPro" id="IPR000700">
    <property type="entry name" value="PAS-assoc_C"/>
</dbReference>
<evidence type="ECO:0000259" key="18">
    <source>
        <dbReference type="PROSITE" id="PS50885"/>
    </source>
</evidence>
<keyword evidence="7 13" id="KW-0812">Transmembrane</keyword>
<evidence type="ECO:0000256" key="9">
    <source>
        <dbReference type="ARBA" id="ARBA00022989"/>
    </source>
</evidence>
<comment type="caution">
    <text evidence="19">The sequence shown here is derived from an EMBL/GenBank/DDBJ whole genome shotgun (WGS) entry which is preliminary data.</text>
</comment>
<comment type="subcellular location">
    <subcellularLocation>
        <location evidence="2">Cell membrane</location>
        <topology evidence="2">Multi-pass membrane protein</topology>
    </subcellularLocation>
</comment>
<evidence type="ECO:0000256" key="6">
    <source>
        <dbReference type="ARBA" id="ARBA00022679"/>
    </source>
</evidence>
<evidence type="ECO:0000256" key="11">
    <source>
        <dbReference type="PROSITE-ProRule" id="PRU00169"/>
    </source>
</evidence>
<dbReference type="InterPro" id="IPR003660">
    <property type="entry name" value="HAMP_dom"/>
</dbReference>
<evidence type="ECO:0000256" key="8">
    <source>
        <dbReference type="ARBA" id="ARBA00022777"/>
    </source>
</evidence>
<organism evidence="19 20">
    <name type="scientific">Candidatus Auribacter fodinae</name>
    <dbReference type="NCBI Taxonomy" id="2093366"/>
    <lineage>
        <taxon>Bacteria</taxon>
        <taxon>Pseudomonadati</taxon>
        <taxon>Candidatus Auribacterota</taxon>
        <taxon>Candidatus Auribacteria</taxon>
        <taxon>Candidatus Auribacterales</taxon>
        <taxon>Candidatus Auribacteraceae</taxon>
        <taxon>Candidatus Auribacter</taxon>
    </lineage>
</organism>
<evidence type="ECO:0000259" key="17">
    <source>
        <dbReference type="PROSITE" id="PS50113"/>
    </source>
</evidence>
<dbReference type="Pfam" id="PF00672">
    <property type="entry name" value="HAMP"/>
    <property type="match status" value="1"/>
</dbReference>
<dbReference type="InterPro" id="IPR000014">
    <property type="entry name" value="PAS"/>
</dbReference>
<evidence type="ECO:0000256" key="3">
    <source>
        <dbReference type="ARBA" id="ARBA00012438"/>
    </source>
</evidence>
<dbReference type="InterPro" id="IPR005467">
    <property type="entry name" value="His_kinase_dom"/>
</dbReference>
<dbReference type="InterPro" id="IPR035965">
    <property type="entry name" value="PAS-like_dom_sf"/>
</dbReference>
<feature type="domain" description="PAS" evidence="16">
    <location>
        <begin position="465"/>
        <end position="534"/>
    </location>
</feature>
<dbReference type="Gene3D" id="3.30.450.20">
    <property type="entry name" value="PAS domain"/>
    <property type="match status" value="3"/>
</dbReference>
<dbReference type="Pfam" id="PF08269">
    <property type="entry name" value="dCache_2"/>
    <property type="match status" value="1"/>
</dbReference>
<dbReference type="InterPro" id="IPR033480">
    <property type="entry name" value="sCache_2"/>
</dbReference>
<keyword evidence="12" id="KW-0175">Coiled coil</keyword>
<dbReference type="InterPro" id="IPR011006">
    <property type="entry name" value="CheY-like_superfamily"/>
</dbReference>
<dbReference type="SUPFAM" id="SSF47384">
    <property type="entry name" value="Homodimeric domain of signal transducing histidine kinase"/>
    <property type="match status" value="1"/>
</dbReference>
<dbReference type="SMART" id="SM00388">
    <property type="entry name" value="HisKA"/>
    <property type="match status" value="1"/>
</dbReference>
<evidence type="ECO:0000256" key="13">
    <source>
        <dbReference type="SAM" id="Phobius"/>
    </source>
</evidence>
<dbReference type="Gene3D" id="1.10.287.130">
    <property type="match status" value="1"/>
</dbReference>
<dbReference type="SUPFAM" id="SSF52172">
    <property type="entry name" value="CheY-like"/>
    <property type="match status" value="1"/>
</dbReference>
<reference evidence="19 20" key="1">
    <citation type="journal article" date="2017" name="ISME J.">
        <title>Energy and carbon metabolisms in a deep terrestrial subsurface fluid microbial community.</title>
        <authorList>
            <person name="Momper L."/>
            <person name="Jungbluth S.P."/>
            <person name="Lee M.D."/>
            <person name="Amend J.P."/>
        </authorList>
    </citation>
    <scope>NUCLEOTIDE SEQUENCE [LARGE SCALE GENOMIC DNA]</scope>
    <source>
        <strain evidence="19">SURF_26</strain>
    </source>
</reference>
<feature type="coiled-coil region" evidence="12">
    <location>
        <begin position="424"/>
        <end position="451"/>
    </location>
</feature>
<evidence type="ECO:0000256" key="12">
    <source>
        <dbReference type="SAM" id="Coils"/>
    </source>
</evidence>
<evidence type="ECO:0000259" key="16">
    <source>
        <dbReference type="PROSITE" id="PS50112"/>
    </source>
</evidence>
<comment type="catalytic activity">
    <reaction evidence="1">
        <text>ATP + protein L-histidine = ADP + protein N-phospho-L-histidine.</text>
        <dbReference type="EC" id="2.7.13.3"/>
    </reaction>
</comment>
<dbReference type="InterPro" id="IPR003661">
    <property type="entry name" value="HisK_dim/P_dom"/>
</dbReference>
<dbReference type="EMBL" id="QZJZ01000035">
    <property type="protein sequence ID" value="RJP60082.1"/>
    <property type="molecule type" value="Genomic_DNA"/>
</dbReference>
<dbReference type="Pfam" id="PF02518">
    <property type="entry name" value="HATPase_c"/>
    <property type="match status" value="1"/>
</dbReference>
<evidence type="ECO:0000256" key="4">
    <source>
        <dbReference type="ARBA" id="ARBA00022475"/>
    </source>
</evidence>
<dbReference type="AlphaFoldDB" id="A0A3A4R542"/>
<dbReference type="PRINTS" id="PR00344">
    <property type="entry name" value="BCTRLSENSOR"/>
</dbReference>
<proteinExistence type="predicted"/>
<dbReference type="InterPro" id="IPR036890">
    <property type="entry name" value="HATPase_C_sf"/>
</dbReference>
<keyword evidence="4" id="KW-1003">Cell membrane</keyword>
<name>A0A3A4R542_9BACT</name>
<dbReference type="InterPro" id="IPR004358">
    <property type="entry name" value="Sig_transdc_His_kin-like_C"/>
</dbReference>